<proteinExistence type="predicted"/>
<dbReference type="Pfam" id="PF14275">
    <property type="entry name" value="DUF4362"/>
    <property type="match status" value="1"/>
</dbReference>
<evidence type="ECO:0000313" key="1">
    <source>
        <dbReference type="EMBL" id="AWV34320.1"/>
    </source>
</evidence>
<dbReference type="EMBL" id="CP021965">
    <property type="protein sequence ID" value="AWV34320.1"/>
    <property type="molecule type" value="Genomic_DNA"/>
</dbReference>
<evidence type="ECO:0000313" key="2">
    <source>
        <dbReference type="Proteomes" id="UP000249163"/>
    </source>
</evidence>
<sequence>MSVFYINTLQGGPSVKKVNLLTLSVLLLAGVWGCSDNKVNSVPKSEPYTSKEAISRGDIVTFEKVYNLDKFEQFITNLSSKKADNIRVTSYTDEGDPIFKDLKFDGNVINYSYDTSNDAFGGSNTGVRTDTCSEVTSKKSTQGEIVYSIIGCTNNDSEIDYYLFRTTK</sequence>
<evidence type="ECO:0008006" key="3">
    <source>
        <dbReference type="Google" id="ProtNLM"/>
    </source>
</evidence>
<organism evidence="1 2">
    <name type="scientific">Paenibacillus odorifer</name>
    <dbReference type="NCBI Taxonomy" id="189426"/>
    <lineage>
        <taxon>Bacteria</taxon>
        <taxon>Bacillati</taxon>
        <taxon>Bacillota</taxon>
        <taxon>Bacilli</taxon>
        <taxon>Bacillales</taxon>
        <taxon>Paenibacillaceae</taxon>
        <taxon>Paenibacillus</taxon>
    </lineage>
</organism>
<reference evidence="1 2" key="1">
    <citation type="submission" date="2017-06" db="EMBL/GenBank/DDBJ databases">
        <title>Complete genome sequence of Paenibacillus odorifer CBA7130.</title>
        <authorList>
            <person name="Nam Y.-D."/>
            <person name="Kang J."/>
            <person name="Chung W.-H."/>
        </authorList>
    </citation>
    <scope>NUCLEOTIDE SEQUENCE [LARGE SCALE GENOMIC DNA]</scope>
    <source>
        <strain evidence="1 2">CBA7130</strain>
    </source>
</reference>
<dbReference type="Proteomes" id="UP000249163">
    <property type="component" value="Chromosome"/>
</dbReference>
<name>A0AAD0P4S4_9BACL</name>
<dbReference type="AlphaFoldDB" id="A0AAD0P4S4"/>
<accession>A0AAD0P4S4</accession>
<gene>
    <name evidence="1" type="ORF">CD191_17825</name>
</gene>
<protein>
    <recommendedName>
        <fullName evidence="3">DUF4362 domain-containing protein</fullName>
    </recommendedName>
</protein>
<dbReference type="InterPro" id="IPR025372">
    <property type="entry name" value="DUF4362"/>
</dbReference>